<evidence type="ECO:0000256" key="2">
    <source>
        <dbReference type="SAM" id="SignalP"/>
    </source>
</evidence>
<accession>A0A9Q1HHB2</accession>
<dbReference type="GO" id="GO:0005615">
    <property type="term" value="C:extracellular space"/>
    <property type="evidence" value="ECO:0007669"/>
    <property type="project" value="TreeGrafter"/>
</dbReference>
<dbReference type="InterPro" id="IPR036084">
    <property type="entry name" value="Ser_inhib-like_sf"/>
</dbReference>
<feature type="signal peptide" evidence="2">
    <location>
        <begin position="1"/>
        <end position="22"/>
    </location>
</feature>
<reference evidence="5" key="1">
    <citation type="submission" date="2021-10" db="EMBL/GenBank/DDBJ databases">
        <title>Tropical sea cucumber genome reveals ecological adaptation and Cuvierian tubules defense mechanism.</title>
        <authorList>
            <person name="Chen T."/>
        </authorList>
    </citation>
    <scope>NUCLEOTIDE SEQUENCE</scope>
    <source>
        <strain evidence="5">Nanhai2018</strain>
        <tissue evidence="5">Muscle</tissue>
    </source>
</reference>
<feature type="domain" description="Fibrinogen C-terminal" evidence="4">
    <location>
        <begin position="312"/>
        <end position="552"/>
    </location>
</feature>
<keyword evidence="6" id="KW-1185">Reference proteome</keyword>
<dbReference type="InterPro" id="IPR014716">
    <property type="entry name" value="Fibrinogen_a/b/g_C_1"/>
</dbReference>
<sequence>MGISLYLERLLFLSVCVYNVRCSSDANSRDSGGRTEEYRQGFSYFFYQTPEYPRDCREVRDQCSSSISSGVYLIKPDGYPKPFEVYCNNDIDSGGWTVIQRRVDGSLDFRRNWEDYKNGFGFLSSEFWVGNERLSYLTNQNVYELRTDIFLTNNASFYFSYNLFRISDEWGKFALAAVQNYTGDADSLVTFCSQNMVYGNCTCMATCQDPLGTSCQNSCDKGESCVCQEGTLMDGNSCVFPTECGCYLSEENRVLQNGETYVNVACTEKCICNNNQLNCDTNYRCSQDAVCNVKDDVRQCYCNDGYTGDGETCTLDVFRDCNDVRDAGNTQDGVYSILPSGWPGSAFNVFCKMTTDGGGWIVFQRRDRGATGFYRNWASYKNGFGDIQDEFWLGNEKLHYLTQQGTYELRVDLVTSSNTAKYAKYTIFRIDSEASKYRVTNIGTYSGNAGNGMSEVGNDRFSTHDQDNDGYGYDCAEGHKGGWWYGGSYHYSYDRYCDLYYYYYYYYYYYQNRCTKSNLNGEYNGGNGRNLFWDTSHNCNIKYTEMKLRRVS</sequence>
<dbReference type="Pfam" id="PF00147">
    <property type="entry name" value="Fibrinogen_C"/>
    <property type="match status" value="2"/>
</dbReference>
<evidence type="ECO:0000259" key="4">
    <source>
        <dbReference type="PROSITE" id="PS51406"/>
    </source>
</evidence>
<dbReference type="InterPro" id="IPR036056">
    <property type="entry name" value="Fibrinogen-like_C"/>
</dbReference>
<feature type="domain" description="Fibrinogen C-terminal" evidence="4">
    <location>
        <begin position="47"/>
        <end position="196"/>
    </location>
</feature>
<dbReference type="CDD" id="cd19941">
    <property type="entry name" value="TIL"/>
    <property type="match status" value="1"/>
</dbReference>
<dbReference type="PROSITE" id="PS01186">
    <property type="entry name" value="EGF_2"/>
    <property type="match status" value="1"/>
</dbReference>
<dbReference type="Gene3D" id="3.90.215.10">
    <property type="entry name" value="Gamma Fibrinogen, chain A, domain 1"/>
    <property type="match status" value="2"/>
</dbReference>
<dbReference type="AlphaFoldDB" id="A0A9Q1HHB2"/>
<dbReference type="PANTHER" id="PTHR19143">
    <property type="entry name" value="FIBRINOGEN/TENASCIN/ANGIOPOEITIN"/>
    <property type="match status" value="1"/>
</dbReference>
<comment type="caution">
    <text evidence="1">Lacks conserved residue(s) required for the propagation of feature annotation.</text>
</comment>
<evidence type="ECO:0000256" key="1">
    <source>
        <dbReference type="PROSITE-ProRule" id="PRU00076"/>
    </source>
</evidence>
<dbReference type="CDD" id="cd00087">
    <property type="entry name" value="FReD"/>
    <property type="match status" value="1"/>
</dbReference>
<dbReference type="PANTHER" id="PTHR19143:SF458">
    <property type="entry name" value="FIBRINOGEN C-TERMINAL DOMAIN-CONTAINING PROTEIN-RELATED"/>
    <property type="match status" value="1"/>
</dbReference>
<evidence type="ECO:0000313" key="6">
    <source>
        <dbReference type="Proteomes" id="UP001152320"/>
    </source>
</evidence>
<dbReference type="SUPFAM" id="SSF57567">
    <property type="entry name" value="Serine protease inhibitors"/>
    <property type="match status" value="1"/>
</dbReference>
<feature type="domain" description="EGF-like" evidence="3">
    <location>
        <begin position="275"/>
        <end position="314"/>
    </location>
</feature>
<dbReference type="PROSITE" id="PS50026">
    <property type="entry name" value="EGF_3"/>
    <property type="match status" value="1"/>
</dbReference>
<dbReference type="SMART" id="SM00181">
    <property type="entry name" value="EGF"/>
    <property type="match status" value="2"/>
</dbReference>
<dbReference type="PROSITE" id="PS51406">
    <property type="entry name" value="FIBRINOGEN_C_2"/>
    <property type="match status" value="2"/>
</dbReference>
<protein>
    <submittedName>
        <fullName evidence="5">Ficolin-2</fullName>
    </submittedName>
</protein>
<evidence type="ECO:0000313" key="5">
    <source>
        <dbReference type="EMBL" id="KAJ8049902.1"/>
    </source>
</evidence>
<keyword evidence="2" id="KW-0732">Signal</keyword>
<dbReference type="SUPFAM" id="SSF56496">
    <property type="entry name" value="Fibrinogen C-terminal domain-like"/>
    <property type="match status" value="2"/>
</dbReference>
<evidence type="ECO:0000259" key="3">
    <source>
        <dbReference type="PROSITE" id="PS50026"/>
    </source>
</evidence>
<organism evidence="5 6">
    <name type="scientific">Holothuria leucospilota</name>
    <name type="common">Black long sea cucumber</name>
    <name type="synonym">Mertensiothuria leucospilota</name>
    <dbReference type="NCBI Taxonomy" id="206669"/>
    <lineage>
        <taxon>Eukaryota</taxon>
        <taxon>Metazoa</taxon>
        <taxon>Echinodermata</taxon>
        <taxon>Eleutherozoa</taxon>
        <taxon>Echinozoa</taxon>
        <taxon>Holothuroidea</taxon>
        <taxon>Aspidochirotacea</taxon>
        <taxon>Aspidochirotida</taxon>
        <taxon>Holothuriidae</taxon>
        <taxon>Holothuria</taxon>
    </lineage>
</organism>
<proteinExistence type="predicted"/>
<dbReference type="InterPro" id="IPR000742">
    <property type="entry name" value="EGF"/>
</dbReference>
<dbReference type="InterPro" id="IPR002181">
    <property type="entry name" value="Fibrinogen_a/b/g_C_dom"/>
</dbReference>
<dbReference type="OrthoDB" id="7250310at2759"/>
<comment type="caution">
    <text evidence="5">The sequence shown here is derived from an EMBL/GenBank/DDBJ whole genome shotgun (WGS) entry which is preliminary data.</text>
</comment>
<dbReference type="Proteomes" id="UP001152320">
    <property type="component" value="Chromosome 1"/>
</dbReference>
<dbReference type="InterPro" id="IPR050373">
    <property type="entry name" value="Fibrinogen_C-term_domain"/>
</dbReference>
<dbReference type="EMBL" id="JAIZAY010000001">
    <property type="protein sequence ID" value="KAJ8049902.1"/>
    <property type="molecule type" value="Genomic_DNA"/>
</dbReference>
<dbReference type="NCBIfam" id="NF040941">
    <property type="entry name" value="GGGWT_bact"/>
    <property type="match status" value="2"/>
</dbReference>
<keyword evidence="1" id="KW-0245">EGF-like domain</keyword>
<gene>
    <name evidence="5" type="ORF">HOLleu_02849</name>
</gene>
<feature type="chain" id="PRO_5040371936" evidence="2">
    <location>
        <begin position="23"/>
        <end position="552"/>
    </location>
</feature>
<name>A0A9Q1HHB2_HOLLE</name>
<dbReference type="SMART" id="SM00186">
    <property type="entry name" value="FBG"/>
    <property type="match status" value="2"/>
</dbReference>